<name>A0A1G5SE97_9PROT</name>
<sequence>MNETSQPTSTAITTPATNRSVVFKIRFLIILLLVFSMVVGSAYWLSTTTSGLQWLLTTVSRASGNTLAFTDVTGNLHALRIGLIHFQDDENLVTVENFAVDWQPRKLLGKTLLIEMLAADTVEFSSAPSDAPPSLPDTLQLPFNIVINQLGIRSLRTFTLGSDSPEFSAQELVLRLDSGDTVHKIPIFSLTLEQGKLAGRLQIATHAPFDLSGLIVLHDWPAALAANYPASSHVSLRLNGDLEQARALLTIEAGEMQGHGTITLQPFNIQPLTTFDLKLDNLNPRRFSADFPSAYLNLTTNLQQTAQGALQGNVEIHNTQPQTLDQDGLPLQNVRTRVSLTNETIALDDVAIRFAGSKQTPAHLTGEIHWDISDAASSAVIGVHAVNPALLDTRLQPANLSGQIELQGGQSIQQGRIQLHDKSLKLAFDAALSHRNHTIAIESLDFSHGSAQVSGHGSLQLDANQPFTFEGVLKQFDLSTLIDAPRSNLNASFGLDGRLAPQPAGKIDYSITRSHFDNQPVTGKGVITLNQIDTKKRLATDAELRLGDNLLQIKGQLGNAGDRLSFTLSAPKLIQTRLNLKGDLDVRLALAGRLDRPDVTFEASSTRLNYGDEHQLASLKAKGSWQGEAIALDLQTGEYRAGTQSYLHKLTFALAGTESRHQLSLTADIDKASQLQFLANGGLTSNGRNRDGFQWGGAIEQLALTGSIPFRLVTRPEIILSPEQVMLGHTRLTVASGNIDIQKASWTPENWATEGTFEQIVLPTDAAVTATSKPLTVDGNWQLTANRQLSGNIRLQRTNGDWVLPLETPFALGLQTLSLELLTEGNTVNGQLIVEGTHIGKTLASVKLPLQRTEQAWQIKPDTLISGNLQFNLPDLSWIGPAIDDNFLSNGKLAGNVILAGTLEMPLLQGKIEGQALSLTLLDEGLQIQDGKLIARFDQDSLVLDTLSFTAPLEKPSKDRLLRGLKLARQSGQVDLNGNFNLRKHLGKLHVVFDHLPLTQQPDRWIVVSGDNRIDFQERVLTITGKILTEVGFLKQPATGRPTLDDDVTIISETEPPPESPALAVNADATLELGDHFYLRASGLEGRLAGQLRLRSRPGQPLNAIGSIATRDTHFEAYNQKLLVKRGIVNFDGPLDNPGLNILAVRDGLQVEAGVEVAGTVRNPKIKLVSQPNVPDFEKLSWLILGRAPDTGGFDSGMLLSAASSILGGQSDESMLDKITQGLGFDDFSIRQREGSNSLADQIGTVGKRLSSRAYLSYEHGLTNASTGVAKLTYTLFPHVSIVTRAGEDSTVDLFYNFSFD</sequence>
<evidence type="ECO:0000313" key="8">
    <source>
        <dbReference type="Proteomes" id="UP000198729"/>
    </source>
</evidence>
<evidence type="ECO:0000256" key="5">
    <source>
        <dbReference type="SAM" id="Phobius"/>
    </source>
</evidence>
<keyword evidence="8" id="KW-1185">Reference proteome</keyword>
<keyword evidence="4 5" id="KW-0472">Membrane</keyword>
<dbReference type="Pfam" id="PF04357">
    <property type="entry name" value="TamB"/>
    <property type="match status" value="1"/>
</dbReference>
<feature type="transmembrane region" description="Helical" evidence="5">
    <location>
        <begin position="27"/>
        <end position="45"/>
    </location>
</feature>
<dbReference type="RefSeq" id="WP_176753836.1">
    <property type="nucleotide sequence ID" value="NZ_FMWO01000032.1"/>
</dbReference>
<dbReference type="InterPro" id="IPR007452">
    <property type="entry name" value="TamB_C"/>
</dbReference>
<gene>
    <name evidence="7" type="ORF">NSMM_260045</name>
</gene>
<accession>A0A1G5SE97</accession>
<reference evidence="7 8" key="1">
    <citation type="submission" date="2016-10" db="EMBL/GenBank/DDBJ databases">
        <authorList>
            <person name="de Groot N.N."/>
        </authorList>
    </citation>
    <scope>NUCLEOTIDE SEQUENCE [LARGE SCALE GENOMIC DNA]</scope>
    <source>
        <strain evidence="7">1</strain>
    </source>
</reference>
<evidence type="ECO:0000313" key="7">
    <source>
        <dbReference type="EMBL" id="SCZ84749.1"/>
    </source>
</evidence>
<evidence type="ECO:0000259" key="6">
    <source>
        <dbReference type="Pfam" id="PF04357"/>
    </source>
</evidence>
<evidence type="ECO:0000256" key="1">
    <source>
        <dbReference type="ARBA" id="ARBA00004167"/>
    </source>
</evidence>
<dbReference type="PANTHER" id="PTHR36985">
    <property type="entry name" value="TRANSLOCATION AND ASSEMBLY MODULE SUBUNIT TAMB"/>
    <property type="match status" value="1"/>
</dbReference>
<dbReference type="GO" id="GO:0009306">
    <property type="term" value="P:protein secretion"/>
    <property type="evidence" value="ECO:0007669"/>
    <property type="project" value="InterPro"/>
</dbReference>
<proteinExistence type="predicted"/>
<comment type="subcellular location">
    <subcellularLocation>
        <location evidence="1">Membrane</location>
        <topology evidence="1">Single-pass membrane protein</topology>
    </subcellularLocation>
</comment>
<organism evidence="7 8">
    <name type="scientific">Nitrosomonas mobilis</name>
    <dbReference type="NCBI Taxonomy" id="51642"/>
    <lineage>
        <taxon>Bacteria</taxon>
        <taxon>Pseudomonadati</taxon>
        <taxon>Pseudomonadota</taxon>
        <taxon>Betaproteobacteria</taxon>
        <taxon>Nitrosomonadales</taxon>
        <taxon>Nitrosomonadaceae</taxon>
        <taxon>Nitrosomonas</taxon>
    </lineage>
</organism>
<keyword evidence="2 5" id="KW-0812">Transmembrane</keyword>
<evidence type="ECO:0000256" key="3">
    <source>
        <dbReference type="ARBA" id="ARBA00022989"/>
    </source>
</evidence>
<dbReference type="STRING" id="51642.NSMM_260045"/>
<evidence type="ECO:0000256" key="4">
    <source>
        <dbReference type="ARBA" id="ARBA00023136"/>
    </source>
</evidence>
<evidence type="ECO:0000256" key="2">
    <source>
        <dbReference type="ARBA" id="ARBA00022692"/>
    </source>
</evidence>
<dbReference type="PANTHER" id="PTHR36985:SF1">
    <property type="entry name" value="TRANSLOCATION AND ASSEMBLY MODULE SUBUNIT TAMB"/>
    <property type="match status" value="1"/>
</dbReference>
<dbReference type="Proteomes" id="UP000198729">
    <property type="component" value="Unassembled WGS sequence"/>
</dbReference>
<dbReference type="GO" id="GO:0097347">
    <property type="term" value="C:TAM protein secretion complex"/>
    <property type="evidence" value="ECO:0007669"/>
    <property type="project" value="TreeGrafter"/>
</dbReference>
<feature type="domain" description="Translocation and assembly module TamB C-terminal" evidence="6">
    <location>
        <begin position="970"/>
        <end position="1300"/>
    </location>
</feature>
<protein>
    <recommendedName>
        <fullName evidence="6">Translocation and assembly module TamB C-terminal domain-containing protein</fullName>
    </recommendedName>
</protein>
<dbReference type="EMBL" id="FMWO01000032">
    <property type="protein sequence ID" value="SCZ84749.1"/>
    <property type="molecule type" value="Genomic_DNA"/>
</dbReference>
<dbReference type="GO" id="GO:0005886">
    <property type="term" value="C:plasma membrane"/>
    <property type="evidence" value="ECO:0007669"/>
    <property type="project" value="InterPro"/>
</dbReference>
<keyword evidence="3 5" id="KW-1133">Transmembrane helix</keyword>